<dbReference type="GO" id="GO:0005829">
    <property type="term" value="C:cytosol"/>
    <property type="evidence" value="ECO:0007669"/>
    <property type="project" value="TreeGrafter"/>
</dbReference>
<dbReference type="Gene3D" id="3.40.50.10090">
    <property type="match status" value="2"/>
</dbReference>
<dbReference type="Proteomes" id="UP001367676">
    <property type="component" value="Unassembled WGS sequence"/>
</dbReference>
<proteinExistence type="inferred from homology"/>
<keyword evidence="14" id="KW-1185">Reference proteome</keyword>
<comment type="caution">
    <text evidence="13">The sequence shown here is derived from an EMBL/GenBank/DDBJ whole genome shotgun (WGS) entry which is preliminary data.</text>
</comment>
<evidence type="ECO:0000313" key="14">
    <source>
        <dbReference type="Proteomes" id="UP001367676"/>
    </source>
</evidence>
<comment type="pathway">
    <text evidence="1">Porphyrin-containing compound metabolism; protoporphyrin-IX biosynthesis; coproporphyrinogen-III from 5-aminolevulinate: step 3/4.</text>
</comment>
<keyword evidence="5" id="KW-0456">Lyase</keyword>
<evidence type="ECO:0000256" key="9">
    <source>
        <dbReference type="ARBA" id="ARBA00040167"/>
    </source>
</evidence>
<evidence type="ECO:0000256" key="6">
    <source>
        <dbReference type="ARBA" id="ARBA00023244"/>
    </source>
</evidence>
<evidence type="ECO:0000256" key="1">
    <source>
        <dbReference type="ARBA" id="ARBA00004772"/>
    </source>
</evidence>
<accession>A0AAN9TJR6</accession>
<dbReference type="GO" id="GO:0006780">
    <property type="term" value="P:uroporphyrinogen III biosynthetic process"/>
    <property type="evidence" value="ECO:0007669"/>
    <property type="project" value="InterPro"/>
</dbReference>
<dbReference type="Pfam" id="PF02602">
    <property type="entry name" value="HEM4"/>
    <property type="match status" value="1"/>
</dbReference>
<dbReference type="EMBL" id="JBBCAQ010000014">
    <property type="protein sequence ID" value="KAK7598051.1"/>
    <property type="molecule type" value="Genomic_DNA"/>
</dbReference>
<protein>
    <recommendedName>
        <fullName evidence="9">Uroporphyrinogen-III synthase</fullName>
        <ecNumber evidence="3">4.2.1.75</ecNumber>
    </recommendedName>
    <alternativeName>
        <fullName evidence="8">Hydroxymethylbilane hydrolyase [cyclizing]</fullName>
    </alternativeName>
    <alternativeName>
        <fullName evidence="7">Uroporphyrinogen-III cosynthase</fullName>
    </alternativeName>
</protein>
<evidence type="ECO:0000313" key="13">
    <source>
        <dbReference type="EMBL" id="KAK7598051.1"/>
    </source>
</evidence>
<dbReference type="InterPro" id="IPR003754">
    <property type="entry name" value="4pyrrol_synth_uPrphyn_synth"/>
</dbReference>
<dbReference type="GO" id="GO:0004852">
    <property type="term" value="F:uroporphyrinogen-III synthase activity"/>
    <property type="evidence" value="ECO:0007669"/>
    <property type="project" value="UniProtKB-EC"/>
</dbReference>
<dbReference type="InterPro" id="IPR036108">
    <property type="entry name" value="4pyrrol_syn_uPrphyn_synt_sf"/>
</dbReference>
<comment type="function">
    <text evidence="11">Catalyzes cyclization of the linear tetrapyrrole, hydroxymethylbilane, to the macrocyclic uroporphyrinogen III, the branch point for the various sub-pathways leading to the wide diversity of porphyrins. Porphyrins act as cofactors for a multitude of enzymes that perform a variety of processes within the cell such as methionine synthesis (vitamin B12) or oxygen transport (heme).</text>
</comment>
<evidence type="ECO:0000256" key="3">
    <source>
        <dbReference type="ARBA" id="ARBA00013109"/>
    </source>
</evidence>
<dbReference type="InterPro" id="IPR039793">
    <property type="entry name" value="UROS/Hem4"/>
</dbReference>
<comment type="similarity">
    <text evidence="2">Belongs to the uroporphyrinogen-III synthase family.</text>
</comment>
<evidence type="ECO:0000256" key="10">
    <source>
        <dbReference type="ARBA" id="ARBA00048617"/>
    </source>
</evidence>
<dbReference type="SUPFAM" id="SSF69618">
    <property type="entry name" value="HemD-like"/>
    <property type="match status" value="1"/>
</dbReference>
<evidence type="ECO:0000256" key="4">
    <source>
        <dbReference type="ARBA" id="ARBA00023133"/>
    </source>
</evidence>
<gene>
    <name evidence="13" type="ORF">V9T40_006286</name>
</gene>
<sequence length="251" mass="27911">MAANKFRVIILKAPSEEGVEQDAYVQLLNSSGFSAIMIPTLEFRYKNLDLLSDCLRRPHEYSGIIVNSPRCARALIECFKIISDVELLTQWKKLKCFVVGNATGSLLSDSLNFTHEGSDSGNLSNLLALIAGDAFEKPFLMPVGSLHKNQDDKVEIRKVEVYETIEHPRLKENLCDIFDNNEMPLLVTFFSPSGVTSALPYIKQYPNKALKFIALGPTSARELESCHLKVDGVCAKPSPESLIDVIVKMMS</sequence>
<organism evidence="13 14">
    <name type="scientific">Parthenolecanium corni</name>
    <dbReference type="NCBI Taxonomy" id="536013"/>
    <lineage>
        <taxon>Eukaryota</taxon>
        <taxon>Metazoa</taxon>
        <taxon>Ecdysozoa</taxon>
        <taxon>Arthropoda</taxon>
        <taxon>Hexapoda</taxon>
        <taxon>Insecta</taxon>
        <taxon>Pterygota</taxon>
        <taxon>Neoptera</taxon>
        <taxon>Paraneoptera</taxon>
        <taxon>Hemiptera</taxon>
        <taxon>Sternorrhyncha</taxon>
        <taxon>Coccoidea</taxon>
        <taxon>Coccidae</taxon>
        <taxon>Parthenolecanium</taxon>
    </lineage>
</organism>
<dbReference type="CDD" id="cd06578">
    <property type="entry name" value="HemD"/>
    <property type="match status" value="1"/>
</dbReference>
<dbReference type="AlphaFoldDB" id="A0AAN9TJR6"/>
<keyword evidence="6" id="KW-0627">Porphyrin biosynthesis</keyword>
<dbReference type="PANTHER" id="PTHR12390:SF0">
    <property type="entry name" value="UROPORPHYRINOGEN-III SYNTHASE"/>
    <property type="match status" value="1"/>
</dbReference>
<evidence type="ECO:0000256" key="11">
    <source>
        <dbReference type="ARBA" id="ARBA00060039"/>
    </source>
</evidence>
<dbReference type="GO" id="GO:0006785">
    <property type="term" value="P:heme B biosynthetic process"/>
    <property type="evidence" value="ECO:0007669"/>
    <property type="project" value="UniProtKB-ARBA"/>
</dbReference>
<evidence type="ECO:0000259" key="12">
    <source>
        <dbReference type="Pfam" id="PF02602"/>
    </source>
</evidence>
<evidence type="ECO:0000256" key="5">
    <source>
        <dbReference type="ARBA" id="ARBA00023239"/>
    </source>
</evidence>
<comment type="catalytic activity">
    <reaction evidence="10">
        <text>hydroxymethylbilane = uroporphyrinogen III + H2O</text>
        <dbReference type="Rhea" id="RHEA:18965"/>
        <dbReference type="ChEBI" id="CHEBI:15377"/>
        <dbReference type="ChEBI" id="CHEBI:57308"/>
        <dbReference type="ChEBI" id="CHEBI:57845"/>
        <dbReference type="EC" id="4.2.1.75"/>
    </reaction>
</comment>
<dbReference type="PANTHER" id="PTHR12390">
    <property type="entry name" value="UROPORPHYRINOGEN III SYNTHASE"/>
    <property type="match status" value="1"/>
</dbReference>
<evidence type="ECO:0000256" key="8">
    <source>
        <dbReference type="ARBA" id="ARBA00032649"/>
    </source>
</evidence>
<dbReference type="EC" id="4.2.1.75" evidence="3"/>
<evidence type="ECO:0000256" key="7">
    <source>
        <dbReference type="ARBA" id="ARBA00031702"/>
    </source>
</evidence>
<reference evidence="13 14" key="1">
    <citation type="submission" date="2024-03" db="EMBL/GenBank/DDBJ databases">
        <title>Adaptation during the transition from Ophiocordyceps entomopathogen to insect associate is accompanied by gene loss and intensified selection.</title>
        <authorList>
            <person name="Ward C.M."/>
            <person name="Onetto C.A."/>
            <person name="Borneman A.R."/>
        </authorList>
    </citation>
    <scope>NUCLEOTIDE SEQUENCE [LARGE SCALE GENOMIC DNA]</scope>
    <source>
        <strain evidence="13">AWRI1</strain>
        <tissue evidence="13">Single Adult Female</tissue>
    </source>
</reference>
<dbReference type="FunFam" id="3.40.50.10090:FF:000003">
    <property type="entry name" value="uroporphyrinogen-III synthase"/>
    <property type="match status" value="1"/>
</dbReference>
<keyword evidence="4" id="KW-0350">Heme biosynthesis</keyword>
<evidence type="ECO:0000256" key="2">
    <source>
        <dbReference type="ARBA" id="ARBA00008133"/>
    </source>
</evidence>
<name>A0AAN9TJR6_9HEMI</name>
<feature type="domain" description="Tetrapyrrole biosynthesis uroporphyrinogen III synthase" evidence="12">
    <location>
        <begin position="22"/>
        <end position="243"/>
    </location>
</feature>